<dbReference type="AlphaFoldDB" id="A0A1S9UEU9"/>
<proteinExistence type="predicted"/>
<reference evidence="1 2" key="1">
    <citation type="submission" date="2017-01" db="EMBL/GenBank/DDBJ databases">
        <title>Bacillus cereus isolates.</title>
        <authorList>
            <person name="Beno S.M."/>
        </authorList>
    </citation>
    <scope>NUCLEOTIDE SEQUENCE [LARGE SCALE GENOMIC DNA]</scope>
    <source>
        <strain evidence="1 2">FSL M7-1219</strain>
    </source>
</reference>
<gene>
    <name evidence="1" type="ORF">BW892_23915</name>
</gene>
<evidence type="ECO:0000313" key="2">
    <source>
        <dbReference type="Proteomes" id="UP000191124"/>
    </source>
</evidence>
<dbReference type="Proteomes" id="UP000191124">
    <property type="component" value="Unassembled WGS sequence"/>
</dbReference>
<protein>
    <submittedName>
        <fullName evidence="1">Uncharacterized protein</fullName>
    </submittedName>
</protein>
<comment type="caution">
    <text evidence="1">The sequence shown here is derived from an EMBL/GenBank/DDBJ whole genome shotgun (WGS) entry which is preliminary data.</text>
</comment>
<evidence type="ECO:0000313" key="1">
    <source>
        <dbReference type="EMBL" id="OOR20750.1"/>
    </source>
</evidence>
<accession>A0A1S9UEU9</accession>
<organism evidence="1 2">
    <name type="scientific">Bacillus cereus</name>
    <dbReference type="NCBI Taxonomy" id="1396"/>
    <lineage>
        <taxon>Bacteria</taxon>
        <taxon>Bacillati</taxon>
        <taxon>Bacillota</taxon>
        <taxon>Bacilli</taxon>
        <taxon>Bacillales</taxon>
        <taxon>Bacillaceae</taxon>
        <taxon>Bacillus</taxon>
        <taxon>Bacillus cereus group</taxon>
    </lineage>
</organism>
<dbReference type="EMBL" id="MUAL01000082">
    <property type="protein sequence ID" value="OOR20750.1"/>
    <property type="molecule type" value="Genomic_DNA"/>
</dbReference>
<name>A0A1S9UEU9_BACCE</name>
<sequence length="72" mass="8528">MKRGNRILTKEPSFLFYGSMYSFIHSYPSSVLEFLFVTELAENPHKNLHTLNRGYFYKPDDTLHIKSPFVQK</sequence>